<accession>A0A3M7QFX2</accession>
<name>A0A3M7QFX2_BRAPC</name>
<protein>
    <submittedName>
        <fullName evidence="1">Uncharacterized protein</fullName>
    </submittedName>
</protein>
<gene>
    <name evidence="1" type="ORF">BpHYR1_028356</name>
</gene>
<organism evidence="1 2">
    <name type="scientific">Brachionus plicatilis</name>
    <name type="common">Marine rotifer</name>
    <name type="synonym">Brachionus muelleri</name>
    <dbReference type="NCBI Taxonomy" id="10195"/>
    <lineage>
        <taxon>Eukaryota</taxon>
        <taxon>Metazoa</taxon>
        <taxon>Spiralia</taxon>
        <taxon>Gnathifera</taxon>
        <taxon>Rotifera</taxon>
        <taxon>Eurotatoria</taxon>
        <taxon>Monogononta</taxon>
        <taxon>Pseudotrocha</taxon>
        <taxon>Ploima</taxon>
        <taxon>Brachionidae</taxon>
        <taxon>Brachionus</taxon>
    </lineage>
</organism>
<dbReference type="Proteomes" id="UP000276133">
    <property type="component" value="Unassembled WGS sequence"/>
</dbReference>
<evidence type="ECO:0000313" key="1">
    <source>
        <dbReference type="EMBL" id="RNA09848.1"/>
    </source>
</evidence>
<reference evidence="1 2" key="1">
    <citation type="journal article" date="2018" name="Sci. Rep.">
        <title>Genomic signatures of local adaptation to the degree of environmental predictability in rotifers.</title>
        <authorList>
            <person name="Franch-Gras L."/>
            <person name="Hahn C."/>
            <person name="Garcia-Roger E.M."/>
            <person name="Carmona M.J."/>
            <person name="Serra M."/>
            <person name="Gomez A."/>
        </authorList>
    </citation>
    <scope>NUCLEOTIDE SEQUENCE [LARGE SCALE GENOMIC DNA]</scope>
    <source>
        <strain evidence="1">HYR1</strain>
    </source>
</reference>
<evidence type="ECO:0000313" key="2">
    <source>
        <dbReference type="Proteomes" id="UP000276133"/>
    </source>
</evidence>
<dbReference type="AlphaFoldDB" id="A0A3M7QFX2"/>
<dbReference type="EMBL" id="REGN01006363">
    <property type="protein sequence ID" value="RNA09848.1"/>
    <property type="molecule type" value="Genomic_DNA"/>
</dbReference>
<comment type="caution">
    <text evidence="1">The sequence shown here is derived from an EMBL/GenBank/DDBJ whole genome shotgun (WGS) entry which is preliminary data.</text>
</comment>
<dbReference type="OrthoDB" id="2186942at2759"/>
<keyword evidence="2" id="KW-1185">Reference proteome</keyword>
<proteinExistence type="predicted"/>
<sequence length="60" mass="6919">MSSNLTSFILMINIEQSVKDEKKNFISYQTSVLASKKNIGIFHLRPQKILETCCSCLFYN</sequence>